<dbReference type="SUPFAM" id="SSF51905">
    <property type="entry name" value="FAD/NAD(P)-binding domain"/>
    <property type="match status" value="1"/>
</dbReference>
<keyword evidence="2" id="KW-1185">Reference proteome</keyword>
<proteinExistence type="predicted"/>
<accession>A0ABS5A062</accession>
<gene>
    <name evidence="1" type="ORF">JOF57_004706</name>
</gene>
<dbReference type="InterPro" id="IPR036188">
    <property type="entry name" value="FAD/NAD-bd_sf"/>
</dbReference>
<dbReference type="InterPro" id="IPR051209">
    <property type="entry name" value="FAD-bind_Monooxygenase_sf"/>
</dbReference>
<protein>
    <submittedName>
        <fullName evidence="1">Cation diffusion facilitator CzcD-associated flavoprotein CzcO</fullName>
    </submittedName>
</protein>
<dbReference type="EMBL" id="JAGIOP010000002">
    <property type="protein sequence ID" value="MBP2454793.1"/>
    <property type="molecule type" value="Genomic_DNA"/>
</dbReference>
<comment type="caution">
    <text evidence="1">The sequence shown here is derived from an EMBL/GenBank/DDBJ whole genome shotgun (WGS) entry which is preliminary data.</text>
</comment>
<evidence type="ECO:0000313" key="2">
    <source>
        <dbReference type="Proteomes" id="UP000694460"/>
    </source>
</evidence>
<dbReference type="Proteomes" id="UP000694460">
    <property type="component" value="Unassembled WGS sequence"/>
</dbReference>
<evidence type="ECO:0000313" key="1">
    <source>
        <dbReference type="EMBL" id="MBP2454793.1"/>
    </source>
</evidence>
<reference evidence="1 2" key="1">
    <citation type="submission" date="2021-03" db="EMBL/GenBank/DDBJ databases">
        <title>Sequencing the genomes of 1000 actinobacteria strains.</title>
        <authorList>
            <person name="Klenk H.-P."/>
        </authorList>
    </citation>
    <scope>NUCLEOTIDE SEQUENCE [LARGE SCALE GENOMIC DNA]</scope>
    <source>
        <strain evidence="1 2">DSM 46713</strain>
    </source>
</reference>
<dbReference type="Pfam" id="PF13738">
    <property type="entry name" value="Pyr_redox_3"/>
    <property type="match status" value="1"/>
</dbReference>
<dbReference type="PANTHER" id="PTHR42877:SF4">
    <property type="entry name" value="FAD_NAD(P)-BINDING DOMAIN-CONTAINING PROTEIN-RELATED"/>
    <property type="match status" value="1"/>
</dbReference>
<sequence>MAGKDQVHDVETVEVLILGGGLCGVAAAIELGNAGIGDVVIVERSDGVGGTWHHNTYPGCAVDIPSHVYSYSYAPKPDWSRVYGTQAELEAYVGDVADEFGVRDKVRLGTEVLSARWDTHDRRWHVVTNREVFQARFFVIAAGPLHEPIIPDLPGRDMFQGEAFHSSRWPADIDLAGRAVVAIGTGASAIQFVPAVQPRVGKLTLLQRTPSWVLPKPDWAISEKSKRMLARRPLVMKVIRWLTWLILDTFTTGAINSQRFAGVLGRVGRLHIRWWIKDSATRKALTPQYLPTCKRLGFSNDYYRALAQPNIELVTSPAVELRENSVVTADGREIPADTVIYGTGFQTMQHHPVAERIRGRSGETLAEVWKGDPKAHMGTTISGFPNAFLMFGPNVGTLSGFTMAEAQSKYLVGAIRETNRLGVAALEVTAAAQQEFVAEADKVLSKSTFALGGCDSYYLADSHRRVSLPWPGTMYSLTRRLSKFDAESYEPVEQR</sequence>
<dbReference type="PANTHER" id="PTHR42877">
    <property type="entry name" value="L-ORNITHINE N(5)-MONOOXYGENASE-RELATED"/>
    <property type="match status" value="1"/>
</dbReference>
<dbReference type="Gene3D" id="3.50.50.60">
    <property type="entry name" value="FAD/NAD(P)-binding domain"/>
    <property type="match status" value="3"/>
</dbReference>
<organism evidence="1 2">
    <name type="scientific">Mycolicibacterium lutetiense</name>
    <dbReference type="NCBI Taxonomy" id="1641992"/>
    <lineage>
        <taxon>Bacteria</taxon>
        <taxon>Bacillati</taxon>
        <taxon>Actinomycetota</taxon>
        <taxon>Actinomycetes</taxon>
        <taxon>Mycobacteriales</taxon>
        <taxon>Mycobacteriaceae</taxon>
        <taxon>Mycolicibacterium</taxon>
    </lineage>
</organism>
<dbReference type="RefSeq" id="WP_209920546.1">
    <property type="nucleotide sequence ID" value="NZ_JAGIOP010000002.1"/>
</dbReference>
<name>A0ABS5A062_9MYCO</name>